<evidence type="ECO:0000313" key="3">
    <source>
        <dbReference type="EMBL" id="KAL2782700.1"/>
    </source>
</evidence>
<evidence type="ECO:0000256" key="1">
    <source>
        <dbReference type="SAM" id="Phobius"/>
    </source>
</evidence>
<dbReference type="Proteomes" id="UP001610563">
    <property type="component" value="Unassembled WGS sequence"/>
</dbReference>
<dbReference type="InterPro" id="IPR049326">
    <property type="entry name" value="Rhodopsin_dom_fungi"/>
</dbReference>
<protein>
    <recommendedName>
        <fullName evidence="2">Rhodopsin domain-containing protein</fullName>
    </recommendedName>
</protein>
<keyword evidence="1" id="KW-0812">Transmembrane</keyword>
<evidence type="ECO:0000259" key="2">
    <source>
        <dbReference type="Pfam" id="PF20684"/>
    </source>
</evidence>
<feature type="domain" description="Rhodopsin" evidence="2">
    <location>
        <begin position="36"/>
        <end position="181"/>
    </location>
</feature>
<proteinExistence type="predicted"/>
<keyword evidence="1" id="KW-1133">Transmembrane helix</keyword>
<dbReference type="Pfam" id="PF20684">
    <property type="entry name" value="Fung_rhodopsin"/>
    <property type="match status" value="1"/>
</dbReference>
<sequence length="209" mass="23137">MATTQTNADLDENHAVNVHIVGCVFTGIAIATVGLKITARQMVKRLGWDDFFIIFSLGLSVIAAAFVSYLVTLGLGHHNATPIADHGMERVNLTAKLQFVTLATLNAINTKAGSFSSPNIIAMLINNLLDPNPLRAHFLMGMTIMYHLRHDQRLPHLPLQCTPTAALWDHTIMGSCWPESVFNKFRLGHRVLEHGLKYDAVSTREVKEK</sequence>
<reference evidence="3 4" key="1">
    <citation type="submission" date="2024-07" db="EMBL/GenBank/DDBJ databases">
        <title>Section-level genome sequencing and comparative genomics of Aspergillus sections Usti and Cavernicolus.</title>
        <authorList>
            <consortium name="Lawrence Berkeley National Laboratory"/>
            <person name="Nybo J.L."/>
            <person name="Vesth T.C."/>
            <person name="Theobald S."/>
            <person name="Frisvad J.C."/>
            <person name="Larsen T.O."/>
            <person name="Kjaerboelling I."/>
            <person name="Rothschild-Mancinelli K."/>
            <person name="Lyhne E.K."/>
            <person name="Kogle M.E."/>
            <person name="Barry K."/>
            <person name="Clum A."/>
            <person name="Na H."/>
            <person name="Ledsgaard L."/>
            <person name="Lin J."/>
            <person name="Lipzen A."/>
            <person name="Kuo A."/>
            <person name="Riley R."/>
            <person name="Mondo S."/>
            <person name="Labutti K."/>
            <person name="Haridas S."/>
            <person name="Pangalinan J."/>
            <person name="Salamov A.A."/>
            <person name="Simmons B.A."/>
            <person name="Magnuson J.K."/>
            <person name="Chen J."/>
            <person name="Drula E."/>
            <person name="Henrissat B."/>
            <person name="Wiebenga A."/>
            <person name="Lubbers R.J."/>
            <person name="Gomes A.C."/>
            <person name="Makela M.R."/>
            <person name="Stajich J."/>
            <person name="Grigoriev I.V."/>
            <person name="Mortensen U.H."/>
            <person name="De Vries R.P."/>
            <person name="Baker S.E."/>
            <person name="Andersen M.R."/>
        </authorList>
    </citation>
    <scope>NUCLEOTIDE SEQUENCE [LARGE SCALE GENOMIC DNA]</scope>
    <source>
        <strain evidence="3 4">CBS 209.92</strain>
    </source>
</reference>
<keyword evidence="1" id="KW-0472">Membrane</keyword>
<name>A0ABR4FHI9_9EURO</name>
<dbReference type="EMBL" id="JBFTWV010000345">
    <property type="protein sequence ID" value="KAL2782700.1"/>
    <property type="molecule type" value="Genomic_DNA"/>
</dbReference>
<keyword evidence="4" id="KW-1185">Reference proteome</keyword>
<evidence type="ECO:0000313" key="4">
    <source>
        <dbReference type="Proteomes" id="UP001610563"/>
    </source>
</evidence>
<gene>
    <name evidence="3" type="ORF">BJX66DRAFT_345603</name>
</gene>
<accession>A0ABR4FHI9</accession>
<organism evidence="3 4">
    <name type="scientific">Aspergillus keveii</name>
    <dbReference type="NCBI Taxonomy" id="714993"/>
    <lineage>
        <taxon>Eukaryota</taxon>
        <taxon>Fungi</taxon>
        <taxon>Dikarya</taxon>
        <taxon>Ascomycota</taxon>
        <taxon>Pezizomycotina</taxon>
        <taxon>Eurotiomycetes</taxon>
        <taxon>Eurotiomycetidae</taxon>
        <taxon>Eurotiales</taxon>
        <taxon>Aspergillaceae</taxon>
        <taxon>Aspergillus</taxon>
        <taxon>Aspergillus subgen. Nidulantes</taxon>
    </lineage>
</organism>
<feature type="transmembrane region" description="Helical" evidence="1">
    <location>
        <begin position="51"/>
        <end position="71"/>
    </location>
</feature>
<comment type="caution">
    <text evidence="3">The sequence shown here is derived from an EMBL/GenBank/DDBJ whole genome shotgun (WGS) entry which is preliminary data.</text>
</comment>
<feature type="transmembrane region" description="Helical" evidence="1">
    <location>
        <begin position="18"/>
        <end position="39"/>
    </location>
</feature>